<dbReference type="Proteomes" id="UP000250078">
    <property type="component" value="Unassembled WGS sequence"/>
</dbReference>
<evidence type="ECO:0000313" key="1">
    <source>
        <dbReference type="EMBL" id="OCK88077.1"/>
    </source>
</evidence>
<evidence type="ECO:0000313" key="2">
    <source>
        <dbReference type="Proteomes" id="UP000250078"/>
    </source>
</evidence>
<gene>
    <name evidence="1" type="ORF">K441DRAFT_328825</name>
</gene>
<name>A0ACC8EP44_9PEZI</name>
<reference evidence="1 2" key="1">
    <citation type="journal article" date="2016" name="Nat. Commun.">
        <title>Ectomycorrhizal ecology is imprinted in the genome of the dominant symbiotic fungus Cenococcum geophilum.</title>
        <authorList>
            <consortium name="DOE Joint Genome Institute"/>
            <person name="Peter M."/>
            <person name="Kohler A."/>
            <person name="Ohm R.A."/>
            <person name="Kuo A."/>
            <person name="Krutzmann J."/>
            <person name="Morin E."/>
            <person name="Arend M."/>
            <person name="Barry K.W."/>
            <person name="Binder M."/>
            <person name="Choi C."/>
            <person name="Clum A."/>
            <person name="Copeland A."/>
            <person name="Grisel N."/>
            <person name="Haridas S."/>
            <person name="Kipfer T."/>
            <person name="LaButti K."/>
            <person name="Lindquist E."/>
            <person name="Lipzen A."/>
            <person name="Maire R."/>
            <person name="Meier B."/>
            <person name="Mihaltcheva S."/>
            <person name="Molinier V."/>
            <person name="Murat C."/>
            <person name="Poggeler S."/>
            <person name="Quandt C.A."/>
            <person name="Sperisen C."/>
            <person name="Tritt A."/>
            <person name="Tisserant E."/>
            <person name="Crous P.W."/>
            <person name="Henrissat B."/>
            <person name="Nehls U."/>
            <person name="Egli S."/>
            <person name="Spatafora J.W."/>
            <person name="Grigoriev I.V."/>
            <person name="Martin F.M."/>
        </authorList>
    </citation>
    <scope>NUCLEOTIDE SEQUENCE [LARGE SCALE GENOMIC DNA]</scope>
    <source>
        <strain evidence="1 2">1.58</strain>
    </source>
</reference>
<organism evidence="1 2">
    <name type="scientific">Cenococcum geophilum 1.58</name>
    <dbReference type="NCBI Taxonomy" id="794803"/>
    <lineage>
        <taxon>Eukaryota</taxon>
        <taxon>Fungi</taxon>
        <taxon>Dikarya</taxon>
        <taxon>Ascomycota</taxon>
        <taxon>Pezizomycotina</taxon>
        <taxon>Dothideomycetes</taxon>
        <taxon>Pleosporomycetidae</taxon>
        <taxon>Gloniales</taxon>
        <taxon>Gloniaceae</taxon>
        <taxon>Cenococcum</taxon>
    </lineage>
</organism>
<keyword evidence="2" id="KW-1185">Reference proteome</keyword>
<proteinExistence type="predicted"/>
<accession>A0ACC8EP44</accession>
<sequence length="176" mass="20186">MAGASTNDDPWSLACSRYMEDLDEEEKKLFETASLDNLFRSASAAQKHHEEQSKARAMSRKLEPFVSAICQYGEALDVYSNTYSLAMAPLWGSIRVLLHIAKAFEKYFKNLINMFTRIGDNLPRCQIYQSLFPSHNRLLQAMSVVYLDVIHFCVEAKTIFRKLKKSSTFPFILKSL</sequence>
<protein>
    <submittedName>
        <fullName evidence="1">Uncharacterized protein</fullName>
    </submittedName>
</protein>
<dbReference type="EMBL" id="KV748249">
    <property type="protein sequence ID" value="OCK88077.1"/>
    <property type="molecule type" value="Genomic_DNA"/>
</dbReference>